<dbReference type="GO" id="GO:0016651">
    <property type="term" value="F:oxidoreductase activity, acting on NAD(P)H"/>
    <property type="evidence" value="ECO:0007669"/>
    <property type="project" value="TreeGrafter"/>
</dbReference>
<dbReference type="InterPro" id="IPR011032">
    <property type="entry name" value="GroES-like_sf"/>
</dbReference>
<dbReference type="EMBL" id="CP007144">
    <property type="protein sequence ID" value="AHJ95430.1"/>
    <property type="molecule type" value="Genomic_DNA"/>
</dbReference>
<evidence type="ECO:0000259" key="3">
    <source>
        <dbReference type="SMART" id="SM00829"/>
    </source>
</evidence>
<reference evidence="4 5" key="1">
    <citation type="submission" date="2014-01" db="EMBL/GenBank/DDBJ databases">
        <title>Complete sequence of plasmid1 of ionizing-radiation resistance bacterium Hymenobacter swuensis DY53.</title>
        <authorList>
            <person name="Jung J.-H."/>
            <person name="Jeong S.-W."/>
            <person name="Joe M.-H."/>
            <person name="Cho y.-j."/>
            <person name="Kim M.-K."/>
            <person name="Lim S.-Y."/>
        </authorList>
    </citation>
    <scope>NUCLEOTIDE SEQUENCE [LARGE SCALE GENOMIC DNA]</scope>
    <source>
        <strain evidence="4 5">DY53</strain>
        <plasmid evidence="4 5">pHsw1</plasmid>
    </source>
</reference>
<evidence type="ECO:0000313" key="4">
    <source>
        <dbReference type="EMBL" id="AHJ95430.1"/>
    </source>
</evidence>
<evidence type="ECO:0000256" key="1">
    <source>
        <dbReference type="ARBA" id="ARBA00022857"/>
    </source>
</evidence>
<dbReference type="PANTHER" id="PTHR48106:SF18">
    <property type="entry name" value="QUINONE OXIDOREDUCTASE PIG3"/>
    <property type="match status" value="1"/>
</dbReference>
<dbReference type="InterPro" id="IPR036291">
    <property type="entry name" value="NAD(P)-bd_dom_sf"/>
</dbReference>
<dbReference type="eggNOG" id="COG0604">
    <property type="taxonomic scope" value="Bacteria"/>
</dbReference>
<dbReference type="Proteomes" id="UP000019423">
    <property type="component" value="Plasmid pHsw1"/>
</dbReference>
<dbReference type="InterPro" id="IPR013154">
    <property type="entry name" value="ADH-like_N"/>
</dbReference>
<dbReference type="PATRIC" id="fig|1227739.3.peg.128"/>
<gene>
    <name evidence="4" type="ORF">Hsw_PA0097</name>
</gene>
<dbReference type="CDD" id="cd08243">
    <property type="entry name" value="quinone_oxidoreductase_like_1"/>
    <property type="match status" value="1"/>
</dbReference>
<dbReference type="SUPFAM" id="SSF51735">
    <property type="entry name" value="NAD(P)-binding Rossmann-fold domains"/>
    <property type="match status" value="1"/>
</dbReference>
<dbReference type="SMART" id="SM00829">
    <property type="entry name" value="PKS_ER"/>
    <property type="match status" value="1"/>
</dbReference>
<name>W8F0S8_9BACT</name>
<keyword evidence="4" id="KW-0614">Plasmid</keyword>
<dbReference type="InterPro" id="IPR020843">
    <property type="entry name" value="ER"/>
</dbReference>
<feature type="domain" description="Enoyl reductase (ER)" evidence="3">
    <location>
        <begin position="10"/>
        <end position="320"/>
    </location>
</feature>
<keyword evidence="5" id="KW-1185">Reference proteome</keyword>
<dbReference type="Pfam" id="PF08240">
    <property type="entry name" value="ADH_N"/>
    <property type="match status" value="1"/>
</dbReference>
<dbReference type="SUPFAM" id="SSF50129">
    <property type="entry name" value="GroES-like"/>
    <property type="match status" value="1"/>
</dbReference>
<dbReference type="PANTHER" id="PTHR48106">
    <property type="entry name" value="QUINONE OXIDOREDUCTASE PIG3-RELATED"/>
    <property type="match status" value="1"/>
</dbReference>
<keyword evidence="1" id="KW-0521">NADP</keyword>
<dbReference type="RefSeq" id="WP_044000356.1">
    <property type="nucleotide sequence ID" value="NZ_CP007144.1"/>
</dbReference>
<geneLocation type="plasmid" evidence="4 5">
    <name>pHsw1</name>
</geneLocation>
<evidence type="ECO:0000313" key="5">
    <source>
        <dbReference type="Proteomes" id="UP000019423"/>
    </source>
</evidence>
<sequence>MKAAVLYHPGAADQFRLEERPVPVPAAGQVLLRVRAFGLNRSELMTRKGLSPGVQFPRILGIECVGEVVQDPSGQYQPGQRVAALMGGLGRDYDGSYAEYTVVPKAILYPFRSQLPWAQLGAIPELFQTVYGSLHLALKIQAGQTLLIRGGTSSIGLLAAQLARIDGLTVLATTRNAAKSDLLMANGATHVLVDDGQLREQVRALFPQGVDRALELVGATALRDTLNCLKPGGLGCMTGMLSESWSIPDFAPMEFIPATVGLTIYDSGQVTAPASALQAFINSVETGQVKLGIGRTFPLDDIVAAHQLMDSNAAGGKIVVTT</sequence>
<accession>W8F0S8</accession>
<dbReference type="KEGG" id="hsw:Hsw_PA0097"/>
<dbReference type="OrthoDB" id="9787435at2"/>
<dbReference type="Pfam" id="PF13602">
    <property type="entry name" value="ADH_zinc_N_2"/>
    <property type="match status" value="1"/>
</dbReference>
<dbReference type="GO" id="GO:0070402">
    <property type="term" value="F:NADPH binding"/>
    <property type="evidence" value="ECO:0007669"/>
    <property type="project" value="TreeGrafter"/>
</dbReference>
<dbReference type="AlphaFoldDB" id="W8F0S8"/>
<organism evidence="4 5">
    <name type="scientific">Hymenobacter swuensis DY53</name>
    <dbReference type="NCBI Taxonomy" id="1227739"/>
    <lineage>
        <taxon>Bacteria</taxon>
        <taxon>Pseudomonadati</taxon>
        <taxon>Bacteroidota</taxon>
        <taxon>Cytophagia</taxon>
        <taxon>Cytophagales</taxon>
        <taxon>Hymenobacteraceae</taxon>
        <taxon>Hymenobacter</taxon>
    </lineage>
</organism>
<protein>
    <submittedName>
        <fullName evidence="4">NADPH:quinone reductase</fullName>
    </submittedName>
</protein>
<dbReference type="Gene3D" id="3.90.180.10">
    <property type="entry name" value="Medium-chain alcohol dehydrogenases, catalytic domain"/>
    <property type="match status" value="1"/>
</dbReference>
<keyword evidence="2" id="KW-0560">Oxidoreductase</keyword>
<dbReference type="HOGENOM" id="CLU_026673_3_4_10"/>
<proteinExistence type="predicted"/>
<evidence type="ECO:0000256" key="2">
    <source>
        <dbReference type="ARBA" id="ARBA00023002"/>
    </source>
</evidence>